<comment type="caution">
    <text evidence="3">The sequence shown here is derived from an EMBL/GenBank/DDBJ whole genome shotgun (WGS) entry which is preliminary data.</text>
</comment>
<dbReference type="EMBL" id="PQIB02000002">
    <property type="protein sequence ID" value="RLN35428.1"/>
    <property type="molecule type" value="Genomic_DNA"/>
</dbReference>
<evidence type="ECO:0000313" key="4">
    <source>
        <dbReference type="Proteomes" id="UP000275267"/>
    </source>
</evidence>
<keyword evidence="4" id="KW-1185">Reference proteome</keyword>
<name>A0A3L6TD40_PANMI</name>
<dbReference type="InterPro" id="IPR004147">
    <property type="entry name" value="ABC1_dom"/>
</dbReference>
<dbReference type="InterPro" id="IPR011009">
    <property type="entry name" value="Kinase-like_dom_sf"/>
</dbReference>
<feature type="region of interest" description="Disordered" evidence="1">
    <location>
        <begin position="14"/>
        <end position="49"/>
    </location>
</feature>
<organism evidence="3 4">
    <name type="scientific">Panicum miliaceum</name>
    <name type="common">Proso millet</name>
    <name type="synonym">Broomcorn millet</name>
    <dbReference type="NCBI Taxonomy" id="4540"/>
    <lineage>
        <taxon>Eukaryota</taxon>
        <taxon>Viridiplantae</taxon>
        <taxon>Streptophyta</taxon>
        <taxon>Embryophyta</taxon>
        <taxon>Tracheophyta</taxon>
        <taxon>Spermatophyta</taxon>
        <taxon>Magnoliopsida</taxon>
        <taxon>Liliopsida</taxon>
        <taxon>Poales</taxon>
        <taxon>Poaceae</taxon>
        <taxon>PACMAD clade</taxon>
        <taxon>Panicoideae</taxon>
        <taxon>Panicodae</taxon>
        <taxon>Paniceae</taxon>
        <taxon>Panicinae</taxon>
        <taxon>Panicum</taxon>
        <taxon>Panicum sect. Panicum</taxon>
    </lineage>
</organism>
<sequence>MAAAARAASAARSPLLVHHRRRRLPQVPSCGGGSLRVGGAGRGREEGRRRTRVGVRVFARYSQAQDFSTRLQDRVGELPKLVEDLLQTSISTGPRGAFRMAQGIQAVLGVGGEWLNDLSKTANASAGIPAQMQLGLLSPLYLRRLFERMGATYIKLGQFIASAPTLFPAEYVEEFQNCFDRAPAVPYDVIQSILREELQRPLDSIYDYIDPVPIASASIAQVHGARLKSSQKDVVIKVLKPGIEDTLVADLNFIYVVARVLEFLNPELQRTSLVGIVKDIKESMLEELDFRKEAANIQAFQGYIDAMGFDRQAKAPFVYQHCSTKRVLTMERLYGVPLTDLDSIRSLVPDPELTLVTALNVWFGSLISCESFHADVHAGNLWLLRDGRIGFIDFGIVGRISPRTWAAMEVFLASFATEDYDAMASSLSEMGATGNDINIDEFAKDLRKIFSSIQDLDTEIIVATARGPDATAVSANVVLDERQMNALFLDLVRVSESYGLKFPREFALLMKQLLYFDRYTRLLAPSMNMLRDERINISTNRRTGFNEATSLIITNNIVEG</sequence>
<feature type="domain" description="ABC1 atypical kinase-like" evidence="2">
    <location>
        <begin position="179"/>
        <end position="425"/>
    </location>
</feature>
<dbReference type="GO" id="GO:0005886">
    <property type="term" value="C:plasma membrane"/>
    <property type="evidence" value="ECO:0007669"/>
    <property type="project" value="TreeGrafter"/>
</dbReference>
<feature type="compositionally biased region" description="Gly residues" evidence="1">
    <location>
        <begin position="30"/>
        <end position="41"/>
    </location>
</feature>
<dbReference type="STRING" id="4540.A0A3L6TD40"/>
<dbReference type="PANTHER" id="PTHR43173">
    <property type="entry name" value="ABC1 FAMILY PROTEIN"/>
    <property type="match status" value="1"/>
</dbReference>
<dbReference type="InterPro" id="IPR051130">
    <property type="entry name" value="Mito_struct-func_regulator"/>
</dbReference>
<dbReference type="Pfam" id="PF03109">
    <property type="entry name" value="ABC1"/>
    <property type="match status" value="1"/>
</dbReference>
<gene>
    <name evidence="3" type="ORF">C2845_PM03G23850</name>
</gene>
<evidence type="ECO:0000259" key="2">
    <source>
        <dbReference type="Pfam" id="PF03109"/>
    </source>
</evidence>
<dbReference type="GO" id="GO:0010287">
    <property type="term" value="C:plastoglobule"/>
    <property type="evidence" value="ECO:0007669"/>
    <property type="project" value="TreeGrafter"/>
</dbReference>
<proteinExistence type="predicted"/>
<accession>A0A3L6TD40</accession>
<reference evidence="4" key="1">
    <citation type="journal article" date="2019" name="Nat. Commun.">
        <title>The genome of broomcorn millet.</title>
        <authorList>
            <person name="Zou C."/>
            <person name="Miki D."/>
            <person name="Li D."/>
            <person name="Tang Q."/>
            <person name="Xiao L."/>
            <person name="Rajput S."/>
            <person name="Deng P."/>
            <person name="Jia W."/>
            <person name="Huang R."/>
            <person name="Zhang M."/>
            <person name="Sun Y."/>
            <person name="Hu J."/>
            <person name="Fu X."/>
            <person name="Schnable P.S."/>
            <person name="Li F."/>
            <person name="Zhang H."/>
            <person name="Feng B."/>
            <person name="Zhu X."/>
            <person name="Liu R."/>
            <person name="Schnable J.C."/>
            <person name="Zhu J.-K."/>
            <person name="Zhang H."/>
        </authorList>
    </citation>
    <scope>NUCLEOTIDE SEQUENCE [LARGE SCALE GENOMIC DNA]</scope>
</reference>
<dbReference type="SUPFAM" id="SSF56112">
    <property type="entry name" value="Protein kinase-like (PK-like)"/>
    <property type="match status" value="1"/>
</dbReference>
<evidence type="ECO:0000313" key="3">
    <source>
        <dbReference type="EMBL" id="RLN35428.1"/>
    </source>
</evidence>
<evidence type="ECO:0000256" key="1">
    <source>
        <dbReference type="SAM" id="MobiDB-lite"/>
    </source>
</evidence>
<dbReference type="AlphaFoldDB" id="A0A3L6TD40"/>
<protein>
    <recommendedName>
        <fullName evidence="2">ABC1 atypical kinase-like domain-containing protein</fullName>
    </recommendedName>
</protein>
<dbReference type="Proteomes" id="UP000275267">
    <property type="component" value="Unassembled WGS sequence"/>
</dbReference>
<dbReference type="PANTHER" id="PTHR43173:SF22">
    <property type="entry name" value="OS07G0227800 PROTEIN"/>
    <property type="match status" value="1"/>
</dbReference>
<dbReference type="OrthoDB" id="427480at2759"/>
<dbReference type="CDD" id="cd05121">
    <property type="entry name" value="ABC1_ADCK3-like"/>
    <property type="match status" value="1"/>
</dbReference>